<keyword evidence="2" id="KW-1185">Reference proteome</keyword>
<reference evidence="1" key="1">
    <citation type="submission" date="2023-10" db="EMBL/GenBank/DDBJ databases">
        <title>Genome assembly of Pristionchus species.</title>
        <authorList>
            <person name="Yoshida K."/>
            <person name="Sommer R.J."/>
        </authorList>
    </citation>
    <scope>NUCLEOTIDE SEQUENCE</scope>
    <source>
        <strain evidence="1">RS0144</strain>
    </source>
</reference>
<organism evidence="1 2">
    <name type="scientific">Pristionchus entomophagus</name>
    <dbReference type="NCBI Taxonomy" id="358040"/>
    <lineage>
        <taxon>Eukaryota</taxon>
        <taxon>Metazoa</taxon>
        <taxon>Ecdysozoa</taxon>
        <taxon>Nematoda</taxon>
        <taxon>Chromadorea</taxon>
        <taxon>Rhabditida</taxon>
        <taxon>Rhabditina</taxon>
        <taxon>Diplogasteromorpha</taxon>
        <taxon>Diplogasteroidea</taxon>
        <taxon>Neodiplogasteridae</taxon>
        <taxon>Pristionchus</taxon>
    </lineage>
</organism>
<dbReference type="AlphaFoldDB" id="A0AAV5T7H6"/>
<feature type="non-terminal residue" evidence="1">
    <location>
        <position position="73"/>
    </location>
</feature>
<accession>A0AAV5T7H6</accession>
<name>A0AAV5T7H6_9BILA</name>
<evidence type="ECO:0000313" key="2">
    <source>
        <dbReference type="Proteomes" id="UP001432027"/>
    </source>
</evidence>
<feature type="non-terminal residue" evidence="1">
    <location>
        <position position="1"/>
    </location>
</feature>
<evidence type="ECO:0000313" key="1">
    <source>
        <dbReference type="EMBL" id="GMS88245.1"/>
    </source>
</evidence>
<proteinExistence type="predicted"/>
<sequence>IRHDDVEADETTGIHLSHSASVRLVRVVGGSGEDRGQAFAGKEVVPVHHHLMAADDEMNAEGIHRRRQYILPE</sequence>
<dbReference type="EMBL" id="BTSX01000003">
    <property type="protein sequence ID" value="GMS88245.1"/>
    <property type="molecule type" value="Genomic_DNA"/>
</dbReference>
<dbReference type="Proteomes" id="UP001432027">
    <property type="component" value="Unassembled WGS sequence"/>
</dbReference>
<comment type="caution">
    <text evidence="1">The sequence shown here is derived from an EMBL/GenBank/DDBJ whole genome shotgun (WGS) entry which is preliminary data.</text>
</comment>
<gene>
    <name evidence="1" type="ORF">PENTCL1PPCAC_10420</name>
</gene>
<protein>
    <submittedName>
        <fullName evidence="1">Uncharacterized protein</fullName>
    </submittedName>
</protein>